<dbReference type="InterPro" id="IPR032174">
    <property type="entry name" value="Aquarius_N"/>
</dbReference>
<proteinExistence type="predicted"/>
<dbReference type="Pfam" id="PF16399">
    <property type="entry name" value="Aquarius_N_1st"/>
    <property type="match status" value="1"/>
</dbReference>
<dbReference type="KEGG" id="smo:SELMODRAFT_422536"/>
<gene>
    <name evidence="3" type="ORF">SELMODRAFT_422536</name>
</gene>
<dbReference type="HOGENOM" id="CLU_294816_0_0_1"/>
<dbReference type="AlphaFoldDB" id="D8SIR5"/>
<organism evidence="4">
    <name type="scientific">Selaginella moellendorffii</name>
    <name type="common">Spikemoss</name>
    <dbReference type="NCBI Taxonomy" id="88036"/>
    <lineage>
        <taxon>Eukaryota</taxon>
        <taxon>Viridiplantae</taxon>
        <taxon>Streptophyta</taxon>
        <taxon>Embryophyta</taxon>
        <taxon>Tracheophyta</taxon>
        <taxon>Lycopodiopsida</taxon>
        <taxon>Selaginellales</taxon>
        <taxon>Selaginellaceae</taxon>
        <taxon>Selaginella</taxon>
    </lineage>
</organism>
<protein>
    <recommendedName>
        <fullName evidence="2">RNA helicase aquarius N-terminal domain-containing protein</fullName>
    </recommendedName>
</protein>
<accession>D8SIR5</accession>
<dbReference type="Proteomes" id="UP000001514">
    <property type="component" value="Unassembled WGS sequence"/>
</dbReference>
<feature type="domain" description="RNA helicase aquarius N-terminal" evidence="2">
    <location>
        <begin position="30"/>
        <end position="107"/>
    </location>
</feature>
<name>D8SIR5_SELML</name>
<feature type="region of interest" description="Disordered" evidence="1">
    <location>
        <begin position="917"/>
        <end position="940"/>
    </location>
</feature>
<dbReference type="Gramene" id="EFJ15671">
    <property type="protein sequence ID" value="EFJ15671"/>
    <property type="gene ID" value="SELMODRAFT_422536"/>
</dbReference>
<dbReference type="STRING" id="88036.D8SIR5"/>
<evidence type="ECO:0000259" key="2">
    <source>
        <dbReference type="Pfam" id="PF16399"/>
    </source>
</evidence>
<keyword evidence="4" id="KW-1185">Reference proteome</keyword>
<evidence type="ECO:0000256" key="1">
    <source>
        <dbReference type="SAM" id="MobiDB-lite"/>
    </source>
</evidence>
<dbReference type="EMBL" id="GL377622">
    <property type="protein sequence ID" value="EFJ15671.1"/>
    <property type="molecule type" value="Genomic_DNA"/>
</dbReference>
<evidence type="ECO:0000313" key="3">
    <source>
        <dbReference type="EMBL" id="EFJ15671.1"/>
    </source>
</evidence>
<dbReference type="InParanoid" id="D8SIR5"/>
<evidence type="ECO:0000313" key="4">
    <source>
        <dbReference type="Proteomes" id="UP000001514"/>
    </source>
</evidence>
<sequence length="1028" mass="115560">MRLELLYKKAGSTVSAIFDERFRKDLAVVQGVLFRKLVDLLQFYADFEVNVLKRHCNFIHSFQLLAFNQEPKLKEMALWNAGALNNRKELTKWLSKLSVQELKDLVCNKEGEFVPVQSLDLMLSRLVLRDLGDPAKLNMDQTYFGLSHWVGFQLRMEGYVSVAVPGGSSKAFRVDSCKESVLSRLERLYGVGDLLDAEGFPLIEERLHAGSYVYAIQGPEHVVAELCRIYADRLREARDVSLERNPLREDDRLPMDGLGDLQIPRDDPGLCFPIVGRHETLCSLVYGAVLAFRNFTRANTCSASVDAGLRDPHFNALIAYPGAGKSTIGRDFPALFRKFWTSGDAIEFLKSRKLLVNRDFIQMVQDSLGYNASLYHNIHDHQGGLLYPVERKLASSKSFEQILALRFRLLFAAVSKPVPTLSYESMLHSIAHIATRITLNDVLIFFRKAVETSPSHQRPILVSLFLDEINCAEYLGNTSWLQEVLSSYVYSFQASRETNVLLVVTASDKAASFRLGRTPHIPIPVSALKAEDAVTVVTNFFSRLSVTLGRSEKFCPSNILKLCISLIGGMPRHLGYMIRGMLTSDPSERICAATLLQTAQEFTTDILMATLKNTISLTSWSIGKYEHGTGFAILLTALRHSLLGTVIYRSDPVVDSNDIRVIQFEENSWGALEQKGLISLQLVDSNASLEPDQWRCRVHFPPLLALAMQSSGNDYFVTCFTSATERRFRGRELSDLQFIAFMIFLLKSPLVEEGSPRVFRLRDIIPCVWDIHRDLESLVLPYPDEGRLTPYRTMDQVTGAALQALVLRRGPRFSLLASGNSGLDSVHVLDNFLIITQTRSSDDAKEEPQSDAATIFWSCLSDLTGVARLEHLTTADLEEFGPVPTDLRQEVQQLCDNIDLDEFGPAPTDLQQEVLSRKRLRDNIPSSPAPSSGPSRLTRSKRASKLRYDNFVGMHEEVDYPTQSAGCYDLSNIVYIYSSDHYIEQSERSKIMNSQNPLCRRIVIRQADSAGVLDMLSEVRHLSPLLVV</sequence>
<dbReference type="eggNOG" id="KOG1806">
    <property type="taxonomic scope" value="Eukaryota"/>
</dbReference>
<feature type="compositionally biased region" description="Low complexity" evidence="1">
    <location>
        <begin position="925"/>
        <end position="935"/>
    </location>
</feature>
<reference evidence="3 4" key="1">
    <citation type="journal article" date="2011" name="Science">
        <title>The Selaginella genome identifies genetic changes associated with the evolution of vascular plants.</title>
        <authorList>
            <person name="Banks J.A."/>
            <person name="Nishiyama T."/>
            <person name="Hasebe M."/>
            <person name="Bowman J.L."/>
            <person name="Gribskov M."/>
            <person name="dePamphilis C."/>
            <person name="Albert V.A."/>
            <person name="Aono N."/>
            <person name="Aoyama T."/>
            <person name="Ambrose B.A."/>
            <person name="Ashton N.W."/>
            <person name="Axtell M.J."/>
            <person name="Barker E."/>
            <person name="Barker M.S."/>
            <person name="Bennetzen J.L."/>
            <person name="Bonawitz N.D."/>
            <person name="Chapple C."/>
            <person name="Cheng C."/>
            <person name="Correa L.G."/>
            <person name="Dacre M."/>
            <person name="DeBarry J."/>
            <person name="Dreyer I."/>
            <person name="Elias M."/>
            <person name="Engstrom E.M."/>
            <person name="Estelle M."/>
            <person name="Feng L."/>
            <person name="Finet C."/>
            <person name="Floyd S.K."/>
            <person name="Frommer W.B."/>
            <person name="Fujita T."/>
            <person name="Gramzow L."/>
            <person name="Gutensohn M."/>
            <person name="Harholt J."/>
            <person name="Hattori M."/>
            <person name="Heyl A."/>
            <person name="Hirai T."/>
            <person name="Hiwatashi Y."/>
            <person name="Ishikawa M."/>
            <person name="Iwata M."/>
            <person name="Karol K.G."/>
            <person name="Koehler B."/>
            <person name="Kolukisaoglu U."/>
            <person name="Kubo M."/>
            <person name="Kurata T."/>
            <person name="Lalonde S."/>
            <person name="Li K."/>
            <person name="Li Y."/>
            <person name="Litt A."/>
            <person name="Lyons E."/>
            <person name="Manning G."/>
            <person name="Maruyama T."/>
            <person name="Michael T.P."/>
            <person name="Mikami K."/>
            <person name="Miyazaki S."/>
            <person name="Morinaga S."/>
            <person name="Murata T."/>
            <person name="Mueller-Roeber B."/>
            <person name="Nelson D.R."/>
            <person name="Obara M."/>
            <person name="Oguri Y."/>
            <person name="Olmstead R.G."/>
            <person name="Onodera N."/>
            <person name="Petersen B.L."/>
            <person name="Pils B."/>
            <person name="Prigge M."/>
            <person name="Rensing S.A."/>
            <person name="Riano-Pachon D.M."/>
            <person name="Roberts A.W."/>
            <person name="Sato Y."/>
            <person name="Scheller H.V."/>
            <person name="Schulz B."/>
            <person name="Schulz C."/>
            <person name="Shakirov E.V."/>
            <person name="Shibagaki N."/>
            <person name="Shinohara N."/>
            <person name="Shippen D.E."/>
            <person name="Soerensen I."/>
            <person name="Sotooka R."/>
            <person name="Sugimoto N."/>
            <person name="Sugita M."/>
            <person name="Sumikawa N."/>
            <person name="Tanurdzic M."/>
            <person name="Theissen G."/>
            <person name="Ulvskov P."/>
            <person name="Wakazuki S."/>
            <person name="Weng J.K."/>
            <person name="Willats W.W."/>
            <person name="Wipf D."/>
            <person name="Wolf P.G."/>
            <person name="Yang L."/>
            <person name="Zimmer A.D."/>
            <person name="Zhu Q."/>
            <person name="Mitros T."/>
            <person name="Hellsten U."/>
            <person name="Loque D."/>
            <person name="Otillar R."/>
            <person name="Salamov A."/>
            <person name="Schmutz J."/>
            <person name="Shapiro H."/>
            <person name="Lindquist E."/>
            <person name="Lucas S."/>
            <person name="Rokhsar D."/>
            <person name="Grigoriev I.V."/>
        </authorList>
    </citation>
    <scope>NUCLEOTIDE SEQUENCE [LARGE SCALE GENOMIC DNA]</scope>
</reference>